<sequence>MGQYQQWLLCQETDQSLRRKLEALEAERASLLERLSELERAQPRPENQLVRLLLSALGGEEGQQQGQQARANLSPSSSVNSGAMPGRSTGEAVGSVGPAGPARTPLPAMSAEPPGGALPASQWGSKGQGQRGSSVKLQELELPEWLHRLTISSGKDRRPGPIDEERIRTNRLVQRWLERWGRLPPSPPASQSPTTPPHEGSTQS</sequence>
<organism evidence="3">
    <name type="scientific">Thermogemmatispora argillosa</name>
    <dbReference type="NCBI Taxonomy" id="2045280"/>
    <lineage>
        <taxon>Bacteria</taxon>
        <taxon>Bacillati</taxon>
        <taxon>Chloroflexota</taxon>
        <taxon>Ktedonobacteria</taxon>
        <taxon>Thermogemmatisporales</taxon>
        <taxon>Thermogemmatisporaceae</taxon>
        <taxon>Thermogemmatispora</taxon>
    </lineage>
</organism>
<accession>A0A455T2K4</accession>
<evidence type="ECO:0000256" key="2">
    <source>
        <dbReference type="SAM" id="MobiDB-lite"/>
    </source>
</evidence>
<proteinExistence type="predicted"/>
<keyword evidence="1" id="KW-0175">Coiled coil</keyword>
<dbReference type="AlphaFoldDB" id="A0A455T2K4"/>
<evidence type="ECO:0000256" key="1">
    <source>
        <dbReference type="SAM" id="Coils"/>
    </source>
</evidence>
<feature type="compositionally biased region" description="Polar residues" evidence="2">
    <location>
        <begin position="69"/>
        <end position="81"/>
    </location>
</feature>
<gene>
    <name evidence="3" type="ORF">KTA_09140</name>
</gene>
<feature type="compositionally biased region" description="Pro residues" evidence="2">
    <location>
        <begin position="184"/>
        <end position="196"/>
    </location>
</feature>
<feature type="region of interest" description="Disordered" evidence="2">
    <location>
        <begin position="178"/>
        <end position="204"/>
    </location>
</feature>
<evidence type="ECO:0000313" key="3">
    <source>
        <dbReference type="EMBL" id="BBH92715.1"/>
    </source>
</evidence>
<reference evidence="3" key="1">
    <citation type="submission" date="2018-12" db="EMBL/GenBank/DDBJ databases">
        <title>Novel natural products biosynthetic potential of the class Ktedonobacteria.</title>
        <authorList>
            <person name="Zheng Y."/>
            <person name="Saitou A."/>
            <person name="Wang C.M."/>
            <person name="Toyoda A."/>
            <person name="Minakuchi Y."/>
            <person name="Sekiguchi Y."/>
            <person name="Ueda K."/>
            <person name="Takano H."/>
            <person name="Sakai Y."/>
            <person name="Yokota A."/>
            <person name="Yabe S."/>
        </authorList>
    </citation>
    <scope>NUCLEOTIDE SEQUENCE</scope>
    <source>
        <strain evidence="3">A3-2</strain>
    </source>
</reference>
<dbReference type="EMBL" id="AP019377">
    <property type="protein sequence ID" value="BBH92715.1"/>
    <property type="molecule type" value="Genomic_DNA"/>
</dbReference>
<feature type="region of interest" description="Disordered" evidence="2">
    <location>
        <begin position="60"/>
        <end position="137"/>
    </location>
</feature>
<feature type="coiled-coil region" evidence="1">
    <location>
        <begin position="14"/>
        <end position="41"/>
    </location>
</feature>
<name>A0A455T2K4_9CHLR</name>
<protein>
    <submittedName>
        <fullName evidence="3">Uncharacterized protein</fullName>
    </submittedName>
</protein>